<name>A0A099NWW5_PICKU</name>
<protein>
    <submittedName>
        <fullName evidence="2">Uncharacterized protein</fullName>
    </submittedName>
</protein>
<dbReference type="HOGENOM" id="CLU_311698_0_0_1"/>
<dbReference type="Gene3D" id="3.40.50.620">
    <property type="entry name" value="HUPs"/>
    <property type="match status" value="1"/>
</dbReference>
<dbReference type="PANTHER" id="PTHR47815:SF1">
    <property type="entry name" value="UNIVERSAL STRESS PROTEIN A FAMILY PROTEIN C25B2.10"/>
    <property type="match status" value="1"/>
</dbReference>
<dbReference type="VEuPathDB" id="FungiDB:C5L36_0C10550"/>
<dbReference type="Proteomes" id="UP000029867">
    <property type="component" value="Unassembled WGS sequence"/>
</dbReference>
<dbReference type="InterPro" id="IPR014729">
    <property type="entry name" value="Rossmann-like_a/b/a_fold"/>
</dbReference>
<gene>
    <name evidence="2" type="ORF">JL09_g4446</name>
</gene>
<dbReference type="PANTHER" id="PTHR47815">
    <property type="entry name" value="UNIVERSAL STRESS PROTEIN A FAMILY PROTEIN C25B2.10"/>
    <property type="match status" value="1"/>
</dbReference>
<evidence type="ECO:0000313" key="3">
    <source>
        <dbReference type="Proteomes" id="UP000029867"/>
    </source>
</evidence>
<accession>A0A099NWW5</accession>
<feature type="compositionally biased region" description="Low complexity" evidence="1">
    <location>
        <begin position="337"/>
        <end position="358"/>
    </location>
</feature>
<evidence type="ECO:0000313" key="2">
    <source>
        <dbReference type="EMBL" id="KGK36407.1"/>
    </source>
</evidence>
<dbReference type="eggNOG" id="ENOG502RISH">
    <property type="taxonomic scope" value="Eukaryota"/>
</dbReference>
<feature type="region of interest" description="Disordered" evidence="1">
    <location>
        <begin position="321"/>
        <end position="364"/>
    </location>
</feature>
<dbReference type="EMBL" id="JQFK01000073">
    <property type="protein sequence ID" value="KGK36407.1"/>
    <property type="molecule type" value="Genomic_DNA"/>
</dbReference>
<feature type="compositionally biased region" description="Acidic residues" evidence="1">
    <location>
        <begin position="680"/>
        <end position="692"/>
    </location>
</feature>
<evidence type="ECO:0000256" key="1">
    <source>
        <dbReference type="SAM" id="MobiDB-lite"/>
    </source>
</evidence>
<sequence>MTRNNRDGALSPYSTNGLYPSLSWGDTPEFAGLTKTKSHTGKIVYKSANMSRSQADTKVYPYHTVHLTVAPPEKLRPLTPEDVLVKTTGKCLDCSSISGAKCIHFAQDNYTHDGILLQSPGGRKDVPLNKNTVDDYFSMTRNNRDGALSPYSTNGLYPSLSWGDTPEFAGLTKTKSHTGKIVYKSANMSRSQADTKVYPYHTVHLTVAPPEKLRPLTPEDVLVKTTGKCLDCSSISGAKCIHFAQDNYTHDGILLQSPGGRKDVPLKSILLKKDKKSLIDSKFSNSVGFDTVNLKYSDDLSNYPSSAFSCSDNDDLDDDKLFNNDEMSRGRASGRIPLNRTTSRSPSRSLSPGSKSPNRIQNLDNFTPIQDHSYKNFFTLRYPTQPIITHDACTLTRKHKLFDDMYAGRLKYVQPKMQNRVILCYVSGRKHTWVGIDWACNQLLEDGDTIVIFASIKNPGRSLTRFQRRNSDVAVVSNITENKIRNSPEYAKAATENIMKYALSVVNPDRIVKITVELAVGTTNDVFEDMFDLYQPSLLVTGSKPGKTAPTKAWSTKRLSDKVVSYSPIPTIIVSPINMGLFEKKLFKVMDKRMSQMEKDRHMEDDEILKELDDVGTYSLEDQKAYIKQTGLNDVFIMKELQSAIDELDKHVKSLKKSDSGSTSEEEEEEDVDRKGGEDKEVEDEEVEDESSSIDSRDHRFDNRSSLSRTLSQNMSSDNEDSEENESENDDLSVDSEAPPAYVASPTNTPSFKLKRLELETQVKIYKEISKIKSTPLNEDTFKHFLSVVSDSAHEYGIQLAESAKMGAEESKLVRTLTGAPEQLVKKKSMVSVNTRQEDDFEEKLRKYRQQKRLEKQQPSAKGKPLKVPKVNVESPSPTNSSRSSNFLQKMKSSSSVKSGPASSVNDGIPIDSSPGVDQNLKEDKKGKKKKRKGFFSSLFGK</sequence>
<reference evidence="3" key="1">
    <citation type="journal article" date="2014" name="Microb. Cell Fact.">
        <title>Exploiting Issatchenkia orientalis SD108 for succinic acid production.</title>
        <authorList>
            <person name="Xiao H."/>
            <person name="Shao Z."/>
            <person name="Jiang Y."/>
            <person name="Dole S."/>
            <person name="Zhao H."/>
        </authorList>
    </citation>
    <scope>NUCLEOTIDE SEQUENCE [LARGE SCALE GENOMIC DNA]</scope>
    <source>
        <strain evidence="3">SD108</strain>
    </source>
</reference>
<dbReference type="AlphaFoldDB" id="A0A099NWW5"/>
<proteinExistence type="predicted"/>
<organism evidence="2 3">
    <name type="scientific">Pichia kudriavzevii</name>
    <name type="common">Yeast</name>
    <name type="synonym">Issatchenkia orientalis</name>
    <dbReference type="NCBI Taxonomy" id="4909"/>
    <lineage>
        <taxon>Eukaryota</taxon>
        <taxon>Fungi</taxon>
        <taxon>Dikarya</taxon>
        <taxon>Ascomycota</taxon>
        <taxon>Saccharomycotina</taxon>
        <taxon>Pichiomycetes</taxon>
        <taxon>Pichiales</taxon>
        <taxon>Pichiaceae</taxon>
        <taxon>Pichia</taxon>
    </lineage>
</organism>
<feature type="region of interest" description="Disordered" evidence="1">
    <location>
        <begin position="850"/>
        <end position="942"/>
    </location>
</feature>
<comment type="caution">
    <text evidence="2">The sequence shown here is derived from an EMBL/GenBank/DDBJ whole genome shotgun (WGS) entry which is preliminary data.</text>
</comment>
<feature type="compositionally biased region" description="Acidic residues" evidence="1">
    <location>
        <begin position="718"/>
        <end position="734"/>
    </location>
</feature>
<feature type="region of interest" description="Disordered" evidence="1">
    <location>
        <begin position="654"/>
        <end position="750"/>
    </location>
</feature>
<feature type="compositionally biased region" description="Polar residues" evidence="1">
    <location>
        <begin position="704"/>
        <end position="715"/>
    </location>
</feature>
<feature type="compositionally biased region" description="Low complexity" evidence="1">
    <location>
        <begin position="875"/>
        <end position="904"/>
    </location>
</feature>